<dbReference type="InterPro" id="IPR003313">
    <property type="entry name" value="AraC-bd"/>
</dbReference>
<evidence type="ECO:0000256" key="3">
    <source>
        <dbReference type="ARBA" id="ARBA00023163"/>
    </source>
</evidence>
<proteinExistence type="predicted"/>
<dbReference type="Pfam" id="PF12833">
    <property type="entry name" value="HTH_18"/>
    <property type="match status" value="1"/>
</dbReference>
<comment type="caution">
    <text evidence="6">The sequence shown here is derived from an EMBL/GenBank/DDBJ whole genome shotgun (WGS) entry which is preliminary data.</text>
</comment>
<dbReference type="Proteomes" id="UP000886829">
    <property type="component" value="Unassembled WGS sequence"/>
</dbReference>
<dbReference type="SUPFAM" id="SSF46689">
    <property type="entry name" value="Homeodomain-like"/>
    <property type="match status" value="2"/>
</dbReference>
<dbReference type="PROSITE" id="PS01124">
    <property type="entry name" value="HTH_ARAC_FAMILY_2"/>
    <property type="match status" value="1"/>
</dbReference>
<dbReference type="PANTHER" id="PTHR46796">
    <property type="entry name" value="HTH-TYPE TRANSCRIPTIONAL ACTIVATOR RHAS-RELATED"/>
    <property type="match status" value="1"/>
</dbReference>
<keyword evidence="1" id="KW-0805">Transcription regulation</keyword>
<evidence type="ECO:0000313" key="7">
    <source>
        <dbReference type="Proteomes" id="UP000886829"/>
    </source>
</evidence>
<dbReference type="Gene3D" id="2.60.120.10">
    <property type="entry name" value="Jelly Rolls"/>
    <property type="match status" value="1"/>
</dbReference>
<dbReference type="Pfam" id="PF02311">
    <property type="entry name" value="AraC_binding"/>
    <property type="match status" value="1"/>
</dbReference>
<sequence>MRKANKAARTAFTSRRYRELMQNNRFECYKHLDPQPQSDVAICPHHHAFYEIIFVVQGDLFYEVEGRPYHLKRGDVILIDELQFHHGLIHHQQNYERYALWIHPKYMQMLSRRFPKLDPQYCFLQLNSDNNNVVHLDQHSFEELEQDLAHLFTSYWSKTPSDEVLSESYFAIIMTKLNQIVHRQHCAQLHAAATTAAAVAAAHAPIGQGTRAALQGTYVGPEAPNIIPTANVSSADSSHQAANADSAQSQNPTQAPVHSFDSVYTTDNAKIQPVDIATAAHDPNNKVFSSVFFHNTRTTTDTVKLTTNAQAGATDMAGSAHFSAPQVQALMSSNNEALQAQTAVTNTITSLAPAASLYEVVTQLHDPRDANDIFNADPKLSADNWELDWEYANGKYSAHYMDVTGQNRDEERDDVVEEVLGDDDTDLSVNAINTLPEAMASALATSAAAQGEHITASELKAELAATAATDISSENAAEAAAEAATEAAANAAITDNIGVSNISDSTVIPAQLNSGYSVISSQLSTHQTPLDTSDLSAHKQGTTVADSQANEANAIALAAQDDGSKPAPMVTQSDESHYNYHLDDDMHLNLNLSERLKLSALLKYINLHINDNLSLDELAQRFSLSKFYLTRRFKELTGLSLHQFIVKKRLTKARYLISVGVDPYRAAVDAGFNNYSHFSRTFKSYFGQNPSSIPQAHTIHHNHGAEAQESSKTHVANQ</sequence>
<evidence type="ECO:0000259" key="5">
    <source>
        <dbReference type="PROSITE" id="PS01124"/>
    </source>
</evidence>
<dbReference type="InterPro" id="IPR018060">
    <property type="entry name" value="HTH_AraC"/>
</dbReference>
<protein>
    <submittedName>
        <fullName evidence="6">Helix-turn-helix domain-containing protein</fullName>
    </submittedName>
</protein>
<evidence type="ECO:0000256" key="1">
    <source>
        <dbReference type="ARBA" id="ARBA00023015"/>
    </source>
</evidence>
<dbReference type="InterPro" id="IPR037923">
    <property type="entry name" value="HTH-like"/>
</dbReference>
<feature type="domain" description="HTH araC/xylS-type" evidence="5">
    <location>
        <begin position="599"/>
        <end position="696"/>
    </location>
</feature>
<dbReference type="EMBL" id="DXEV01000061">
    <property type="protein sequence ID" value="HIX56447.1"/>
    <property type="molecule type" value="Genomic_DNA"/>
</dbReference>
<organism evidence="6 7">
    <name type="scientific">Candidatus Anaerobiospirillum pullistercoris</name>
    <dbReference type="NCBI Taxonomy" id="2838452"/>
    <lineage>
        <taxon>Bacteria</taxon>
        <taxon>Pseudomonadati</taxon>
        <taxon>Pseudomonadota</taxon>
        <taxon>Gammaproteobacteria</taxon>
        <taxon>Aeromonadales</taxon>
        <taxon>Succinivibrionaceae</taxon>
        <taxon>Anaerobiospirillum</taxon>
    </lineage>
</organism>
<evidence type="ECO:0000256" key="4">
    <source>
        <dbReference type="SAM" id="MobiDB-lite"/>
    </source>
</evidence>
<name>A0A9D1WDT3_9GAMM</name>
<keyword evidence="2" id="KW-0238">DNA-binding</keyword>
<dbReference type="SUPFAM" id="SSF51215">
    <property type="entry name" value="Regulatory protein AraC"/>
    <property type="match status" value="1"/>
</dbReference>
<keyword evidence="3" id="KW-0804">Transcription</keyword>
<dbReference type="SMART" id="SM00342">
    <property type="entry name" value="HTH_ARAC"/>
    <property type="match status" value="1"/>
</dbReference>
<dbReference type="GO" id="GO:0003700">
    <property type="term" value="F:DNA-binding transcription factor activity"/>
    <property type="evidence" value="ECO:0007669"/>
    <property type="project" value="InterPro"/>
</dbReference>
<evidence type="ECO:0000256" key="2">
    <source>
        <dbReference type="ARBA" id="ARBA00023125"/>
    </source>
</evidence>
<evidence type="ECO:0000313" key="6">
    <source>
        <dbReference type="EMBL" id="HIX56447.1"/>
    </source>
</evidence>
<dbReference type="InterPro" id="IPR050204">
    <property type="entry name" value="AraC_XylS_family_regulators"/>
</dbReference>
<dbReference type="Gene3D" id="1.10.10.60">
    <property type="entry name" value="Homeodomain-like"/>
    <property type="match status" value="2"/>
</dbReference>
<reference evidence="6" key="2">
    <citation type="submission" date="2021-04" db="EMBL/GenBank/DDBJ databases">
        <authorList>
            <person name="Gilroy R."/>
        </authorList>
    </citation>
    <scope>NUCLEOTIDE SEQUENCE</scope>
    <source>
        <strain evidence="6">USASDec5-558</strain>
    </source>
</reference>
<dbReference type="InterPro" id="IPR014710">
    <property type="entry name" value="RmlC-like_jellyroll"/>
</dbReference>
<reference evidence="6" key="1">
    <citation type="journal article" date="2021" name="PeerJ">
        <title>Extensive microbial diversity within the chicken gut microbiome revealed by metagenomics and culture.</title>
        <authorList>
            <person name="Gilroy R."/>
            <person name="Ravi A."/>
            <person name="Getino M."/>
            <person name="Pursley I."/>
            <person name="Horton D.L."/>
            <person name="Alikhan N.F."/>
            <person name="Baker D."/>
            <person name="Gharbi K."/>
            <person name="Hall N."/>
            <person name="Watson M."/>
            <person name="Adriaenssens E.M."/>
            <person name="Foster-Nyarko E."/>
            <person name="Jarju S."/>
            <person name="Secka A."/>
            <person name="Antonio M."/>
            <person name="Oren A."/>
            <person name="Chaudhuri R.R."/>
            <person name="La Ragione R."/>
            <person name="Hildebrand F."/>
            <person name="Pallen M.J."/>
        </authorList>
    </citation>
    <scope>NUCLEOTIDE SEQUENCE</scope>
    <source>
        <strain evidence="6">USASDec5-558</strain>
    </source>
</reference>
<gene>
    <name evidence="6" type="ORF">H9850_03130</name>
</gene>
<feature type="region of interest" description="Disordered" evidence="4">
    <location>
        <begin position="229"/>
        <end position="259"/>
    </location>
</feature>
<dbReference type="AlphaFoldDB" id="A0A9D1WDT3"/>
<accession>A0A9D1WDT3</accession>
<feature type="compositionally biased region" description="Low complexity" evidence="4">
    <location>
        <begin position="233"/>
        <end position="251"/>
    </location>
</feature>
<dbReference type="InterPro" id="IPR009057">
    <property type="entry name" value="Homeodomain-like_sf"/>
</dbReference>
<dbReference type="GO" id="GO:0043565">
    <property type="term" value="F:sequence-specific DNA binding"/>
    <property type="evidence" value="ECO:0007669"/>
    <property type="project" value="InterPro"/>
</dbReference>